<comment type="subcellular location">
    <subcellularLocation>
        <location evidence="12">Cell inner membrane</location>
        <topology evidence="12">Lipid-anchor</topology>
        <orientation evidence="12">Periplasmic side</orientation>
    </subcellularLocation>
</comment>
<dbReference type="PANTHER" id="PTHR30040">
    <property type="entry name" value="THIAMINE BIOSYNTHESIS LIPOPROTEIN APBE"/>
    <property type="match status" value="1"/>
</dbReference>
<feature type="binding site" evidence="11">
    <location>
        <position position="188"/>
    </location>
    <ligand>
        <name>Mg(2+)</name>
        <dbReference type="ChEBI" id="CHEBI:18420"/>
    </ligand>
</feature>
<dbReference type="PIRSF" id="PIRSF006268">
    <property type="entry name" value="ApbE"/>
    <property type="match status" value="1"/>
</dbReference>
<evidence type="ECO:0000256" key="12">
    <source>
        <dbReference type="RuleBase" id="RU363002"/>
    </source>
</evidence>
<keyword evidence="4 10" id="KW-0808">Transferase</keyword>
<dbReference type="GO" id="GO:0046872">
    <property type="term" value="F:metal ion binding"/>
    <property type="evidence" value="ECO:0007669"/>
    <property type="project" value="UniProtKB-UniRule"/>
</dbReference>
<dbReference type="AlphaFoldDB" id="A0A926HU23"/>
<proteinExistence type="inferred from homology"/>
<evidence type="ECO:0000256" key="5">
    <source>
        <dbReference type="ARBA" id="ARBA00022723"/>
    </source>
</evidence>
<dbReference type="EC" id="2.7.1.180" evidence="1 10"/>
<dbReference type="RefSeq" id="WP_249298695.1">
    <property type="nucleotide sequence ID" value="NZ_JACRSP010000001.1"/>
</dbReference>
<evidence type="ECO:0000256" key="1">
    <source>
        <dbReference type="ARBA" id="ARBA00011955"/>
    </source>
</evidence>
<organism evidence="13 14">
    <name type="scientific">Feifania hominis</name>
    <dbReference type="NCBI Taxonomy" id="2763660"/>
    <lineage>
        <taxon>Bacteria</taxon>
        <taxon>Bacillati</taxon>
        <taxon>Bacillota</taxon>
        <taxon>Clostridia</taxon>
        <taxon>Eubacteriales</taxon>
        <taxon>Feifaniaceae</taxon>
        <taxon>Feifania</taxon>
    </lineage>
</organism>
<protein>
    <recommendedName>
        <fullName evidence="2 10">FAD:protein FMN transferase</fullName>
        <ecNumber evidence="1 10">2.7.1.180</ecNumber>
    </recommendedName>
    <alternativeName>
        <fullName evidence="8 10">Flavin transferase</fullName>
    </alternativeName>
</protein>
<comment type="similarity">
    <text evidence="10 12">Belongs to the ApbE family.</text>
</comment>
<reference evidence="13" key="1">
    <citation type="submission" date="2020-08" db="EMBL/GenBank/DDBJ databases">
        <title>Genome public.</title>
        <authorList>
            <person name="Liu C."/>
            <person name="Sun Q."/>
        </authorList>
    </citation>
    <scope>NUCLEOTIDE SEQUENCE</scope>
    <source>
        <strain evidence="13">BX7</strain>
    </source>
</reference>
<feature type="chain" id="PRO_5039754011" description="FAD:protein FMN transferase" evidence="12">
    <location>
        <begin position="23"/>
        <end position="345"/>
    </location>
</feature>
<keyword evidence="5 10" id="KW-0479">Metal-binding</keyword>
<dbReference type="SUPFAM" id="SSF143631">
    <property type="entry name" value="ApbE-like"/>
    <property type="match status" value="1"/>
</dbReference>
<keyword evidence="6 10" id="KW-0274">FAD</keyword>
<dbReference type="InterPro" id="IPR003374">
    <property type="entry name" value="ApbE-like_sf"/>
</dbReference>
<name>A0A926HU23_9FIRM</name>
<evidence type="ECO:0000256" key="8">
    <source>
        <dbReference type="ARBA" id="ARBA00031306"/>
    </source>
</evidence>
<dbReference type="Proteomes" id="UP000620366">
    <property type="component" value="Unassembled WGS sequence"/>
</dbReference>
<comment type="catalytic activity">
    <reaction evidence="9 10 12">
        <text>L-threonyl-[protein] + FAD = FMN-L-threonyl-[protein] + AMP + H(+)</text>
        <dbReference type="Rhea" id="RHEA:36847"/>
        <dbReference type="Rhea" id="RHEA-COMP:11060"/>
        <dbReference type="Rhea" id="RHEA-COMP:11061"/>
        <dbReference type="ChEBI" id="CHEBI:15378"/>
        <dbReference type="ChEBI" id="CHEBI:30013"/>
        <dbReference type="ChEBI" id="CHEBI:57692"/>
        <dbReference type="ChEBI" id="CHEBI:74257"/>
        <dbReference type="ChEBI" id="CHEBI:456215"/>
        <dbReference type="EC" id="2.7.1.180"/>
    </reaction>
</comment>
<sequence length="345" mass="37611">MHRKLAAFMLAVCLSLSLGGCAPNTEQPERYQAQFLSLFDTLTTVVGYADTEEDFTAQAAAVRDALQVYHELYDIYNTYEGLTNLKVVNDTAALAPVQVDKRIMDLLVEAKEMYAETDGRVNIAMGSVLSVWHDYRDAGINDPESAELPPMELLREAAQHTDLNDLILDEQALTVYFADPGLKLDVGAIAKGYAVERVADELSAAGITSLLLSVGGNVRAIGAKGDEPWSVGIQDPDGEGLLCSVEAIDTSVVTSGVYQRYYTVDGRQYHHIIDPDTLMPSEYYLSVSVVYADSGQADALSTALFNLSLERGRALIESLPDAYAIWVLPDGSIEYSAGFERLAKF</sequence>
<comment type="cofactor">
    <cofactor evidence="11">
        <name>Mg(2+)</name>
        <dbReference type="ChEBI" id="CHEBI:18420"/>
    </cofactor>
    <cofactor evidence="11">
        <name>Mn(2+)</name>
        <dbReference type="ChEBI" id="CHEBI:29035"/>
    </cofactor>
    <text evidence="11">Magnesium. Can also use manganese.</text>
</comment>
<evidence type="ECO:0000256" key="9">
    <source>
        <dbReference type="ARBA" id="ARBA00048540"/>
    </source>
</evidence>
<dbReference type="EMBL" id="JACRSP010000001">
    <property type="protein sequence ID" value="MBC8535086.1"/>
    <property type="molecule type" value="Genomic_DNA"/>
</dbReference>
<keyword evidence="12" id="KW-1003">Cell membrane</keyword>
<comment type="caution">
    <text evidence="13">The sequence shown here is derived from an EMBL/GenBank/DDBJ whole genome shotgun (WGS) entry which is preliminary data.</text>
</comment>
<keyword evidence="12" id="KW-0997">Cell inner membrane</keyword>
<dbReference type="InterPro" id="IPR024932">
    <property type="entry name" value="ApbE"/>
</dbReference>
<dbReference type="GO" id="GO:0016740">
    <property type="term" value="F:transferase activity"/>
    <property type="evidence" value="ECO:0007669"/>
    <property type="project" value="UniProtKB-UniRule"/>
</dbReference>
<evidence type="ECO:0000256" key="4">
    <source>
        <dbReference type="ARBA" id="ARBA00022679"/>
    </source>
</evidence>
<evidence type="ECO:0000256" key="6">
    <source>
        <dbReference type="ARBA" id="ARBA00022827"/>
    </source>
</evidence>
<evidence type="ECO:0000313" key="13">
    <source>
        <dbReference type="EMBL" id="MBC8535086.1"/>
    </source>
</evidence>
<dbReference type="Gene3D" id="3.10.520.10">
    <property type="entry name" value="ApbE-like domains"/>
    <property type="match status" value="1"/>
</dbReference>
<accession>A0A926HU23</accession>
<gene>
    <name evidence="13" type="ORF">H8695_00040</name>
</gene>
<keyword evidence="14" id="KW-1185">Reference proteome</keyword>
<evidence type="ECO:0000256" key="2">
    <source>
        <dbReference type="ARBA" id="ARBA00016337"/>
    </source>
</evidence>
<feature type="signal peptide" evidence="12">
    <location>
        <begin position="1"/>
        <end position="22"/>
    </location>
</feature>
<evidence type="ECO:0000256" key="10">
    <source>
        <dbReference type="PIRNR" id="PIRNR006268"/>
    </source>
</evidence>
<keyword evidence="12" id="KW-0472">Membrane</keyword>
<keyword evidence="3 10" id="KW-0285">Flavoprotein</keyword>
<dbReference type="GO" id="GO:0005886">
    <property type="term" value="C:plasma membrane"/>
    <property type="evidence" value="ECO:0007669"/>
    <property type="project" value="UniProtKB-SubCell"/>
</dbReference>
<evidence type="ECO:0000256" key="7">
    <source>
        <dbReference type="ARBA" id="ARBA00022842"/>
    </source>
</evidence>
<feature type="binding site" evidence="11">
    <location>
        <position position="298"/>
    </location>
    <ligand>
        <name>Mg(2+)</name>
        <dbReference type="ChEBI" id="CHEBI:18420"/>
    </ligand>
</feature>
<dbReference type="Pfam" id="PF02424">
    <property type="entry name" value="ApbE"/>
    <property type="match status" value="1"/>
</dbReference>
<dbReference type="PROSITE" id="PS51257">
    <property type="entry name" value="PROKAR_LIPOPROTEIN"/>
    <property type="match status" value="1"/>
</dbReference>
<evidence type="ECO:0000256" key="3">
    <source>
        <dbReference type="ARBA" id="ARBA00022630"/>
    </source>
</evidence>
<feature type="binding site" evidence="11">
    <location>
        <position position="302"/>
    </location>
    <ligand>
        <name>Mg(2+)</name>
        <dbReference type="ChEBI" id="CHEBI:18420"/>
    </ligand>
</feature>
<dbReference type="PANTHER" id="PTHR30040:SF2">
    <property type="entry name" value="FAD:PROTEIN FMN TRANSFERASE"/>
    <property type="match status" value="1"/>
</dbReference>
<evidence type="ECO:0000256" key="11">
    <source>
        <dbReference type="PIRSR" id="PIRSR006268-2"/>
    </source>
</evidence>
<keyword evidence="12" id="KW-0449">Lipoprotein</keyword>
<evidence type="ECO:0000313" key="14">
    <source>
        <dbReference type="Proteomes" id="UP000620366"/>
    </source>
</evidence>
<keyword evidence="12" id="KW-0732">Signal</keyword>
<comment type="function">
    <text evidence="12">Flavin transferase that catalyzes the transfer of the FMN moiety of FAD and its covalent binding to the hydroxyl group of a threonine residue in a target flavoprotein.</text>
</comment>
<keyword evidence="7 10" id="KW-0460">Magnesium</keyword>